<dbReference type="GO" id="GO:0016627">
    <property type="term" value="F:oxidoreductase activity, acting on the CH-CH group of donors"/>
    <property type="evidence" value="ECO:0007669"/>
    <property type="project" value="InterPro"/>
</dbReference>
<dbReference type="PROSITE" id="PS50244">
    <property type="entry name" value="S5A_REDUCTASE"/>
    <property type="match status" value="1"/>
</dbReference>
<dbReference type="Pfam" id="PF02544">
    <property type="entry name" value="Steroid_dh"/>
    <property type="match status" value="1"/>
</dbReference>
<protein>
    <recommendedName>
        <fullName evidence="7">3-oxo-5-alpha-steroid 4-dehydrogenase C-terminal domain-containing protein</fullName>
    </recommendedName>
</protein>
<organism evidence="8 9">
    <name type="scientific">Blepharisma stoltei</name>
    <dbReference type="NCBI Taxonomy" id="1481888"/>
    <lineage>
        <taxon>Eukaryota</taxon>
        <taxon>Sar</taxon>
        <taxon>Alveolata</taxon>
        <taxon>Ciliophora</taxon>
        <taxon>Postciliodesmatophora</taxon>
        <taxon>Heterotrichea</taxon>
        <taxon>Heterotrichida</taxon>
        <taxon>Blepharismidae</taxon>
        <taxon>Blepharisma</taxon>
    </lineage>
</organism>
<evidence type="ECO:0000259" key="7">
    <source>
        <dbReference type="Pfam" id="PF02544"/>
    </source>
</evidence>
<dbReference type="EMBL" id="CAJZBQ010000009">
    <property type="protein sequence ID" value="CAG9312901.1"/>
    <property type="molecule type" value="Genomic_DNA"/>
</dbReference>
<keyword evidence="4 6" id="KW-1133">Transmembrane helix</keyword>
<evidence type="ECO:0000256" key="1">
    <source>
        <dbReference type="ARBA" id="ARBA00004141"/>
    </source>
</evidence>
<dbReference type="Proteomes" id="UP001162131">
    <property type="component" value="Unassembled WGS sequence"/>
</dbReference>
<dbReference type="InterPro" id="IPR001104">
    <property type="entry name" value="3-oxo-5_a-steroid_4-DH_C"/>
</dbReference>
<feature type="domain" description="3-oxo-5-alpha-steroid 4-dehydrogenase C-terminal" evidence="7">
    <location>
        <begin position="76"/>
        <end position="210"/>
    </location>
</feature>
<sequence>MTKEKILPTIGFIVAAYIWTNVAYRKGKILEIEYFSMWIGYMLKRSIDALFIHIRSNQQDTNLFMFFMEWTYLWSFSSNISNEIYTPEFIRPDNWIIILGILIFSVGLICNTYVHLQLRSFKKANNGVKLIPTGFLFEYVSCPHYFFELLTWLGFYIASQTMYSLMFLMTALLITTTWGKSKHMNYIKQFNGEKDKPKYPNRKIIIPFIY</sequence>
<evidence type="ECO:0000256" key="6">
    <source>
        <dbReference type="SAM" id="Phobius"/>
    </source>
</evidence>
<accession>A0AAU9IER8</accession>
<comment type="caution">
    <text evidence="8">The sequence shown here is derived from an EMBL/GenBank/DDBJ whole genome shotgun (WGS) entry which is preliminary data.</text>
</comment>
<evidence type="ECO:0000256" key="4">
    <source>
        <dbReference type="ARBA" id="ARBA00022989"/>
    </source>
</evidence>
<name>A0AAU9IER8_9CILI</name>
<dbReference type="Gene3D" id="1.20.120.1630">
    <property type="match status" value="1"/>
</dbReference>
<keyword evidence="9" id="KW-1185">Reference proteome</keyword>
<evidence type="ECO:0000256" key="5">
    <source>
        <dbReference type="ARBA" id="ARBA00023136"/>
    </source>
</evidence>
<evidence type="ECO:0000313" key="9">
    <source>
        <dbReference type="Proteomes" id="UP001162131"/>
    </source>
</evidence>
<proteinExistence type="inferred from homology"/>
<keyword evidence="5 6" id="KW-0472">Membrane</keyword>
<dbReference type="AlphaFoldDB" id="A0AAU9IER8"/>
<reference evidence="8" key="1">
    <citation type="submission" date="2021-09" db="EMBL/GenBank/DDBJ databases">
        <authorList>
            <consortium name="AG Swart"/>
            <person name="Singh M."/>
            <person name="Singh A."/>
            <person name="Seah K."/>
            <person name="Emmerich C."/>
        </authorList>
    </citation>
    <scope>NUCLEOTIDE SEQUENCE</scope>
    <source>
        <strain evidence="8">ATCC30299</strain>
    </source>
</reference>
<dbReference type="GO" id="GO:0006629">
    <property type="term" value="P:lipid metabolic process"/>
    <property type="evidence" value="ECO:0007669"/>
    <property type="project" value="InterPro"/>
</dbReference>
<feature type="transmembrane region" description="Helical" evidence="6">
    <location>
        <begin position="153"/>
        <end position="174"/>
    </location>
</feature>
<feature type="transmembrane region" description="Helical" evidence="6">
    <location>
        <begin position="6"/>
        <end position="24"/>
    </location>
</feature>
<dbReference type="GO" id="GO:0016020">
    <property type="term" value="C:membrane"/>
    <property type="evidence" value="ECO:0007669"/>
    <property type="project" value="UniProtKB-SubCell"/>
</dbReference>
<evidence type="ECO:0000313" key="8">
    <source>
        <dbReference type="EMBL" id="CAG9312901.1"/>
    </source>
</evidence>
<keyword evidence="3 6" id="KW-0812">Transmembrane</keyword>
<evidence type="ECO:0000256" key="3">
    <source>
        <dbReference type="ARBA" id="ARBA00022692"/>
    </source>
</evidence>
<feature type="transmembrane region" description="Helical" evidence="6">
    <location>
        <begin position="95"/>
        <end position="116"/>
    </location>
</feature>
<comment type="subcellular location">
    <subcellularLocation>
        <location evidence="1">Membrane</location>
        <topology evidence="1">Multi-pass membrane protein</topology>
    </subcellularLocation>
</comment>
<dbReference type="InterPro" id="IPR039357">
    <property type="entry name" value="SRD5A/TECR"/>
</dbReference>
<dbReference type="PANTHER" id="PTHR10556">
    <property type="entry name" value="3-OXO-5-ALPHA-STEROID 4-DEHYDROGENASE"/>
    <property type="match status" value="1"/>
</dbReference>
<dbReference type="PANTHER" id="PTHR10556:SF35">
    <property type="entry name" value="3-OXO-5-ALPHA-STEROID 4-DEHYDROGENASE FAMILY PROTEIN"/>
    <property type="match status" value="1"/>
</dbReference>
<comment type="similarity">
    <text evidence="2">Belongs to the steroid 5-alpha reductase family.</text>
</comment>
<gene>
    <name evidence="8" type="ORF">BSTOLATCC_MIC7693</name>
</gene>
<evidence type="ECO:0000256" key="2">
    <source>
        <dbReference type="ARBA" id="ARBA00007742"/>
    </source>
</evidence>